<keyword evidence="3 5" id="KW-0067">ATP-binding</keyword>
<proteinExistence type="predicted"/>
<dbReference type="InterPro" id="IPR003439">
    <property type="entry name" value="ABC_transporter-like_ATP-bd"/>
</dbReference>
<dbReference type="InterPro" id="IPR003593">
    <property type="entry name" value="AAA+_ATPase"/>
</dbReference>
<dbReference type="InterPro" id="IPR017871">
    <property type="entry name" value="ABC_transporter-like_CS"/>
</dbReference>
<dbReference type="CDD" id="cd03293">
    <property type="entry name" value="ABC_NrtD_SsuB_transporters"/>
    <property type="match status" value="1"/>
</dbReference>
<dbReference type="Pfam" id="PF00005">
    <property type="entry name" value="ABC_tran"/>
    <property type="match status" value="1"/>
</dbReference>
<dbReference type="PROSITE" id="PS00211">
    <property type="entry name" value="ABC_TRANSPORTER_1"/>
    <property type="match status" value="1"/>
</dbReference>
<reference evidence="6" key="1">
    <citation type="journal article" date="2019" name="Int. J. Syst. Evol. Microbiol.">
        <title>The Global Catalogue of Microorganisms (GCM) 10K type strain sequencing project: providing services to taxonomists for standard genome sequencing and annotation.</title>
        <authorList>
            <consortium name="The Broad Institute Genomics Platform"/>
            <consortium name="The Broad Institute Genome Sequencing Center for Infectious Disease"/>
            <person name="Wu L."/>
            <person name="Ma J."/>
        </authorList>
    </citation>
    <scope>NUCLEOTIDE SEQUENCE [LARGE SCALE GENOMIC DNA]</scope>
    <source>
        <strain evidence="6">JCM 17906</strain>
    </source>
</reference>
<evidence type="ECO:0000259" key="4">
    <source>
        <dbReference type="PROSITE" id="PS50893"/>
    </source>
</evidence>
<evidence type="ECO:0000256" key="2">
    <source>
        <dbReference type="ARBA" id="ARBA00022741"/>
    </source>
</evidence>
<dbReference type="RefSeq" id="WP_345411795.1">
    <property type="nucleotide sequence ID" value="NZ_BAABGT010000004.1"/>
</dbReference>
<feature type="domain" description="ABC transporter" evidence="4">
    <location>
        <begin position="16"/>
        <end position="248"/>
    </location>
</feature>
<organism evidence="5 6">
    <name type="scientific">Pseudonocardia xishanensis</name>
    <dbReference type="NCBI Taxonomy" id="630995"/>
    <lineage>
        <taxon>Bacteria</taxon>
        <taxon>Bacillati</taxon>
        <taxon>Actinomycetota</taxon>
        <taxon>Actinomycetes</taxon>
        <taxon>Pseudonocardiales</taxon>
        <taxon>Pseudonocardiaceae</taxon>
        <taxon>Pseudonocardia</taxon>
    </lineage>
</organism>
<evidence type="ECO:0000256" key="1">
    <source>
        <dbReference type="ARBA" id="ARBA00022448"/>
    </source>
</evidence>
<keyword evidence="2" id="KW-0547">Nucleotide-binding</keyword>
<keyword evidence="6" id="KW-1185">Reference proteome</keyword>
<name>A0ABP8REE7_9PSEU</name>
<dbReference type="Gene3D" id="3.40.50.300">
    <property type="entry name" value="P-loop containing nucleotide triphosphate hydrolases"/>
    <property type="match status" value="1"/>
</dbReference>
<sequence>MAEPTAVDASVPRITLDGVKLVYRGKARESVAVERVDMTVMANSVVSVVGPSGCGKSSLLKVISKVLRPSEGTVAVDGVEAEAADLTGRLSFMFQQPLLLPWRTALDNVLLPLQITHRRRVGEHRAHAVDVLTRVGLGHALDRHPHEMSGGMRQRVALARALVTRPEILLMDEPFGAVDEITRESLQELLLQIWGTDRTTIVLVTHQVEEAVLLSDRVVVMSEGPGTVLRTVEIDLPRPRDAEVRRDPRFLELTSTLRDLLHPRSPQPRRAAIDVGGVR</sequence>
<keyword evidence="1" id="KW-0813">Transport</keyword>
<dbReference type="PROSITE" id="PS50893">
    <property type="entry name" value="ABC_TRANSPORTER_2"/>
    <property type="match status" value="1"/>
</dbReference>
<dbReference type="EMBL" id="BAABGT010000004">
    <property type="protein sequence ID" value="GAA4536054.1"/>
    <property type="molecule type" value="Genomic_DNA"/>
</dbReference>
<evidence type="ECO:0000256" key="3">
    <source>
        <dbReference type="ARBA" id="ARBA00022840"/>
    </source>
</evidence>
<dbReference type="SMART" id="SM00382">
    <property type="entry name" value="AAA"/>
    <property type="match status" value="1"/>
</dbReference>
<dbReference type="SUPFAM" id="SSF52540">
    <property type="entry name" value="P-loop containing nucleoside triphosphate hydrolases"/>
    <property type="match status" value="1"/>
</dbReference>
<comment type="caution">
    <text evidence="5">The sequence shown here is derived from an EMBL/GenBank/DDBJ whole genome shotgun (WGS) entry which is preliminary data.</text>
</comment>
<dbReference type="Proteomes" id="UP001501598">
    <property type="component" value="Unassembled WGS sequence"/>
</dbReference>
<dbReference type="PANTHER" id="PTHR42788:SF20">
    <property type="entry name" value="ABC TRANSPORTER ATP-BINDING PROTEIN"/>
    <property type="match status" value="1"/>
</dbReference>
<dbReference type="InterPro" id="IPR050166">
    <property type="entry name" value="ABC_transporter_ATP-bind"/>
</dbReference>
<gene>
    <name evidence="5" type="ORF">GCM10023175_02380</name>
</gene>
<protein>
    <submittedName>
        <fullName evidence="5">ABC transporter ATP-binding protein</fullName>
    </submittedName>
</protein>
<dbReference type="GO" id="GO:0005524">
    <property type="term" value="F:ATP binding"/>
    <property type="evidence" value="ECO:0007669"/>
    <property type="project" value="UniProtKB-KW"/>
</dbReference>
<evidence type="ECO:0000313" key="5">
    <source>
        <dbReference type="EMBL" id="GAA4536054.1"/>
    </source>
</evidence>
<dbReference type="PANTHER" id="PTHR42788">
    <property type="entry name" value="TAURINE IMPORT ATP-BINDING PROTEIN-RELATED"/>
    <property type="match status" value="1"/>
</dbReference>
<evidence type="ECO:0000313" key="6">
    <source>
        <dbReference type="Proteomes" id="UP001501598"/>
    </source>
</evidence>
<accession>A0ABP8REE7</accession>
<dbReference type="InterPro" id="IPR027417">
    <property type="entry name" value="P-loop_NTPase"/>
</dbReference>